<protein>
    <recommendedName>
        <fullName evidence="7">Fe2OG dioxygenase domain-containing protein</fullName>
    </recommendedName>
</protein>
<dbReference type="Gene3D" id="2.60.120.620">
    <property type="entry name" value="q2cbj1_9rhob like domain"/>
    <property type="match status" value="1"/>
</dbReference>
<dbReference type="InterPro" id="IPR006620">
    <property type="entry name" value="Pro_4_hyd_alph"/>
</dbReference>
<evidence type="ECO:0000256" key="6">
    <source>
        <dbReference type="ARBA" id="ARBA00023004"/>
    </source>
</evidence>
<gene>
    <name evidence="8" type="ORF">LCGC14_0048710</name>
</gene>
<evidence type="ECO:0000256" key="5">
    <source>
        <dbReference type="ARBA" id="ARBA00023002"/>
    </source>
</evidence>
<evidence type="ECO:0000259" key="7">
    <source>
        <dbReference type="PROSITE" id="PS51471"/>
    </source>
</evidence>
<comment type="cofactor">
    <cofactor evidence="1">
        <name>L-ascorbate</name>
        <dbReference type="ChEBI" id="CHEBI:38290"/>
    </cofactor>
</comment>
<keyword evidence="5" id="KW-0560">Oxidoreductase</keyword>
<evidence type="ECO:0000256" key="3">
    <source>
        <dbReference type="ARBA" id="ARBA00022896"/>
    </source>
</evidence>
<reference evidence="8" key="1">
    <citation type="journal article" date="2015" name="Nature">
        <title>Complex archaea that bridge the gap between prokaryotes and eukaryotes.</title>
        <authorList>
            <person name="Spang A."/>
            <person name="Saw J.H."/>
            <person name="Jorgensen S.L."/>
            <person name="Zaremba-Niedzwiedzka K."/>
            <person name="Martijn J."/>
            <person name="Lind A.E."/>
            <person name="van Eijk R."/>
            <person name="Schleper C."/>
            <person name="Guy L."/>
            <person name="Ettema T.J."/>
        </authorList>
    </citation>
    <scope>NUCLEOTIDE SEQUENCE</scope>
</reference>
<proteinExistence type="predicted"/>
<dbReference type="GO" id="GO:0031418">
    <property type="term" value="F:L-ascorbic acid binding"/>
    <property type="evidence" value="ECO:0007669"/>
    <property type="project" value="UniProtKB-KW"/>
</dbReference>
<keyword evidence="6" id="KW-0408">Iron</keyword>
<keyword evidence="2" id="KW-0479">Metal-binding</keyword>
<evidence type="ECO:0000256" key="4">
    <source>
        <dbReference type="ARBA" id="ARBA00022964"/>
    </source>
</evidence>
<comment type="caution">
    <text evidence="8">The sequence shown here is derived from an EMBL/GenBank/DDBJ whole genome shotgun (WGS) entry which is preliminary data.</text>
</comment>
<dbReference type="InterPro" id="IPR051559">
    <property type="entry name" value="HIF_prolyl_hydroxylases"/>
</dbReference>
<organism evidence="8">
    <name type="scientific">marine sediment metagenome</name>
    <dbReference type="NCBI Taxonomy" id="412755"/>
    <lineage>
        <taxon>unclassified sequences</taxon>
        <taxon>metagenomes</taxon>
        <taxon>ecological metagenomes</taxon>
    </lineage>
</organism>
<dbReference type="PROSITE" id="PS51471">
    <property type="entry name" value="FE2OG_OXY"/>
    <property type="match status" value="1"/>
</dbReference>
<name>A0A0F9VSS9_9ZZZZ</name>
<dbReference type="SMART" id="SM00702">
    <property type="entry name" value="P4Hc"/>
    <property type="match status" value="1"/>
</dbReference>
<dbReference type="PANTHER" id="PTHR12907">
    <property type="entry name" value="EGL NINE HOMOLOG-RELATED"/>
    <property type="match status" value="1"/>
</dbReference>
<dbReference type="GO" id="GO:0031543">
    <property type="term" value="F:peptidyl-proline dioxygenase activity"/>
    <property type="evidence" value="ECO:0007669"/>
    <property type="project" value="TreeGrafter"/>
</dbReference>
<keyword evidence="4" id="KW-0223">Dioxygenase</keyword>
<sequence>MFEFPEVSVSRYELIADELAERGWSVQDNLLPGPLVQALAEQCRALWQQDRLTPAAIGRGGDQAVVPEIRGDYTRWLDDCPHHAANATYLALMDTLRGALNRSLFLGLDSFETHFALYPPGAGYQRHLDRFQNSPLRAVSVVAYLNQHWQPGDGGELRLHLDSGVRDFPPRAGTVAVFASADIEHEVLAAGKDRASLAGWFRRRPDNPLLR</sequence>
<dbReference type="PANTHER" id="PTHR12907:SF26">
    <property type="entry name" value="HIF PROLYL HYDROXYLASE, ISOFORM C"/>
    <property type="match status" value="1"/>
</dbReference>
<keyword evidence="3" id="KW-0847">Vitamin C</keyword>
<evidence type="ECO:0000313" key="8">
    <source>
        <dbReference type="EMBL" id="KKO08176.1"/>
    </source>
</evidence>
<dbReference type="GO" id="GO:0071456">
    <property type="term" value="P:cellular response to hypoxia"/>
    <property type="evidence" value="ECO:0007669"/>
    <property type="project" value="TreeGrafter"/>
</dbReference>
<evidence type="ECO:0000256" key="2">
    <source>
        <dbReference type="ARBA" id="ARBA00022723"/>
    </source>
</evidence>
<feature type="domain" description="Fe2OG dioxygenase" evidence="7">
    <location>
        <begin position="109"/>
        <end position="203"/>
    </location>
</feature>
<evidence type="ECO:0000256" key="1">
    <source>
        <dbReference type="ARBA" id="ARBA00001961"/>
    </source>
</evidence>
<dbReference type="Pfam" id="PF13640">
    <property type="entry name" value="2OG-FeII_Oxy_3"/>
    <property type="match status" value="1"/>
</dbReference>
<dbReference type="AlphaFoldDB" id="A0A0F9VSS9"/>
<accession>A0A0F9VSS9</accession>
<dbReference type="GO" id="GO:0008198">
    <property type="term" value="F:ferrous iron binding"/>
    <property type="evidence" value="ECO:0007669"/>
    <property type="project" value="TreeGrafter"/>
</dbReference>
<dbReference type="EMBL" id="LAZR01000010">
    <property type="protein sequence ID" value="KKO08176.1"/>
    <property type="molecule type" value="Genomic_DNA"/>
</dbReference>
<dbReference type="InterPro" id="IPR044862">
    <property type="entry name" value="Pro_4_hyd_alph_FE2OG_OXY"/>
</dbReference>
<dbReference type="InterPro" id="IPR005123">
    <property type="entry name" value="Oxoglu/Fe-dep_dioxygenase_dom"/>
</dbReference>